<accession>A0A427SYE6</accession>
<dbReference type="SUPFAM" id="SSF50249">
    <property type="entry name" value="Nucleic acid-binding proteins"/>
    <property type="match status" value="1"/>
</dbReference>
<dbReference type="Pfam" id="PF12172">
    <property type="entry name" value="zf-ChsH2"/>
    <property type="match status" value="1"/>
</dbReference>
<comment type="caution">
    <text evidence="3">The sequence shown here is derived from an EMBL/GenBank/DDBJ whole genome shotgun (WGS) entry which is preliminary data.</text>
</comment>
<evidence type="ECO:0000259" key="1">
    <source>
        <dbReference type="Pfam" id="PF01796"/>
    </source>
</evidence>
<feature type="domain" description="ChsH2 C-terminal OB-fold" evidence="1">
    <location>
        <begin position="85"/>
        <end position="149"/>
    </location>
</feature>
<keyword evidence="4" id="KW-1185">Reference proteome</keyword>
<dbReference type="Pfam" id="PF01796">
    <property type="entry name" value="OB_ChsH2_C"/>
    <property type="match status" value="1"/>
</dbReference>
<dbReference type="Proteomes" id="UP000267081">
    <property type="component" value="Unassembled WGS sequence"/>
</dbReference>
<dbReference type="InterPro" id="IPR052513">
    <property type="entry name" value="Thioester_dehydratase-like"/>
</dbReference>
<dbReference type="Gene3D" id="6.10.30.10">
    <property type="match status" value="1"/>
</dbReference>
<dbReference type="PANTHER" id="PTHR34075">
    <property type="entry name" value="BLR3430 PROTEIN"/>
    <property type="match status" value="1"/>
</dbReference>
<proteinExistence type="predicted"/>
<dbReference type="PANTHER" id="PTHR34075:SF5">
    <property type="entry name" value="BLR3430 PROTEIN"/>
    <property type="match status" value="1"/>
</dbReference>
<evidence type="ECO:0008006" key="5">
    <source>
        <dbReference type="Google" id="ProtNLM"/>
    </source>
</evidence>
<evidence type="ECO:0000259" key="2">
    <source>
        <dbReference type="Pfam" id="PF12172"/>
    </source>
</evidence>
<reference evidence="3 4" key="1">
    <citation type="submission" date="2018-12" db="EMBL/GenBank/DDBJ databases">
        <title>Amycolatopsis eburnea sp. nov. actinomycete associate with arbuscular mycorrhiza fungal spore.</title>
        <authorList>
            <person name="Lumyong S."/>
            <person name="Chaiya L."/>
        </authorList>
    </citation>
    <scope>NUCLEOTIDE SEQUENCE [LARGE SCALE GENOMIC DNA]</scope>
    <source>
        <strain evidence="3 4">GLM-1</strain>
    </source>
</reference>
<dbReference type="AlphaFoldDB" id="A0A427SYE6"/>
<dbReference type="InterPro" id="IPR002878">
    <property type="entry name" value="ChsH2_C"/>
</dbReference>
<protein>
    <recommendedName>
        <fullName evidence="5">Zn-ribbon domain-containing OB-fold protein</fullName>
    </recommendedName>
</protein>
<evidence type="ECO:0000313" key="3">
    <source>
        <dbReference type="EMBL" id="RSD10242.1"/>
    </source>
</evidence>
<gene>
    <name evidence="3" type="ORF">EIY87_35735</name>
</gene>
<sequence length="166" mass="18002">MRTAAGPGRVADPVGVRVPDRHLGDLREGVVSTVNGEPGAERVRHHLDGLREREIRIIRCAACGRAQFPPRSACPSCHAPGPFAWERASGQATIWSFCVFHKAYLPPPAPQPPYTVAVVELAEGPRLVTNIVDADPHTLRIGDALEPVFGPGGAPEVRFRPRRADR</sequence>
<dbReference type="InterPro" id="IPR022002">
    <property type="entry name" value="ChsH2_Znr"/>
</dbReference>
<name>A0A427SYE6_9PSEU</name>
<organism evidence="3 4">
    <name type="scientific">Amycolatopsis eburnea</name>
    <dbReference type="NCBI Taxonomy" id="2267691"/>
    <lineage>
        <taxon>Bacteria</taxon>
        <taxon>Bacillati</taxon>
        <taxon>Actinomycetota</taxon>
        <taxon>Actinomycetes</taxon>
        <taxon>Pseudonocardiales</taxon>
        <taxon>Pseudonocardiaceae</taxon>
        <taxon>Amycolatopsis</taxon>
    </lineage>
</organism>
<dbReference type="OrthoDB" id="4275032at2"/>
<dbReference type="InterPro" id="IPR012340">
    <property type="entry name" value="NA-bd_OB-fold"/>
</dbReference>
<feature type="domain" description="ChsH2 rubredoxin-like zinc ribbon" evidence="2">
    <location>
        <begin position="48"/>
        <end position="80"/>
    </location>
</feature>
<evidence type="ECO:0000313" key="4">
    <source>
        <dbReference type="Proteomes" id="UP000267081"/>
    </source>
</evidence>
<dbReference type="EMBL" id="RSEC01000060">
    <property type="protein sequence ID" value="RSD10242.1"/>
    <property type="molecule type" value="Genomic_DNA"/>
</dbReference>